<dbReference type="Gene3D" id="4.10.410.10">
    <property type="entry name" value="Pancreatic trypsin inhibitor Kunitz domain"/>
    <property type="match status" value="4"/>
</dbReference>
<accession>A0A8X6P9B1</accession>
<dbReference type="Pfam" id="PF00014">
    <property type="entry name" value="Kunitz_BPTI"/>
    <property type="match status" value="4"/>
</dbReference>
<feature type="compositionally biased region" description="Acidic residues" evidence="5">
    <location>
        <begin position="2156"/>
        <end position="2168"/>
    </location>
</feature>
<protein>
    <recommendedName>
        <fullName evidence="6">BPTI/Kunitz inhibitor domain-containing protein</fullName>
    </recommendedName>
</protein>
<feature type="compositionally biased region" description="Low complexity" evidence="5">
    <location>
        <begin position="2435"/>
        <end position="2448"/>
    </location>
</feature>
<dbReference type="PROSITE" id="PS50279">
    <property type="entry name" value="BPTI_KUNITZ_2"/>
    <property type="match status" value="4"/>
</dbReference>
<dbReference type="SMART" id="SM00181">
    <property type="entry name" value="EGF"/>
    <property type="match status" value="11"/>
</dbReference>
<comment type="similarity">
    <text evidence="1">Belongs to the serine protease inhibitor-like (TIL domain-containing) family.</text>
</comment>
<evidence type="ECO:0000259" key="6">
    <source>
        <dbReference type="PROSITE" id="PS50279"/>
    </source>
</evidence>
<dbReference type="FunFam" id="4.10.410.10:FF:000004">
    <property type="entry name" value="Tissue factor pathway inhibitor"/>
    <property type="match status" value="2"/>
</dbReference>
<feature type="compositionally biased region" description="Low complexity" evidence="5">
    <location>
        <begin position="2376"/>
        <end position="2400"/>
    </location>
</feature>
<name>A0A8X6P9B1_NEPPI</name>
<dbReference type="InterPro" id="IPR000742">
    <property type="entry name" value="EGF"/>
</dbReference>
<evidence type="ECO:0000313" key="7">
    <source>
        <dbReference type="EMBL" id="GFT53007.1"/>
    </source>
</evidence>
<reference evidence="7" key="1">
    <citation type="submission" date="2020-08" db="EMBL/GenBank/DDBJ databases">
        <title>Multicomponent nature underlies the extraordinary mechanical properties of spider dragline silk.</title>
        <authorList>
            <person name="Kono N."/>
            <person name="Nakamura H."/>
            <person name="Mori M."/>
            <person name="Yoshida Y."/>
            <person name="Ohtoshi R."/>
            <person name="Malay A.D."/>
            <person name="Moran D.A.P."/>
            <person name="Tomita M."/>
            <person name="Numata K."/>
            <person name="Arakawa K."/>
        </authorList>
    </citation>
    <scope>NUCLEOTIDE SEQUENCE</scope>
</reference>
<evidence type="ECO:0000256" key="2">
    <source>
        <dbReference type="ARBA" id="ARBA00022690"/>
    </source>
</evidence>
<dbReference type="InterPro" id="IPR036084">
    <property type="entry name" value="Ser_inhib-like_sf"/>
</dbReference>
<dbReference type="SUPFAM" id="SSF57567">
    <property type="entry name" value="Serine protease inhibitors"/>
    <property type="match status" value="29"/>
</dbReference>
<feature type="compositionally biased region" description="Polar residues" evidence="5">
    <location>
        <begin position="2336"/>
        <end position="2346"/>
    </location>
</feature>
<sequence length="2529" mass="277859">MCSNTRIHTGSSSLQSCGVREVYKECGSACPPTCSNRGRNQICTQQCVPGCFCEEGLVRNDFGMCVEPEYCPQNPQGPGVDLPPSKCGSDEQFYECIPICQGTCSAYLTNSNLFCKMACRSGCFCREGLYQREDGKCVPPSECQMPPQMQICGLNEEYKECGTACPATCLNFNKPRICIDLCRPGCFCVDGFVRNDQGECVAPSQCPNETCGKDEEYKACGSACPPTCKDLGKNVVCTQQCVRGCFCRQGLVRNDLGLCIRPDECRIENCPENEEYSTCANPCNRCKKIERCEFVCRSGCNCIKGFTRDSNGRCIPKAQCPSIEQPCPVNEVSSTCVIPCNDCQTKGKCNFLVCNKGCDCKKGFYRSYGGICIPENACPPSNPTLPPKKCGKDEQYYDCIPSCQGTCAAVTRKIKILCKQACREGCYCKKGLYKRNDGKCVPPSQCTAEGQGPTPEPQSPKSICLQPKEVGPCKALFLRYYYNKETGQCEQFTYGGCRGNSNNFVTQEDCEAACGNDQTPTPNSVCKQEKEMGPCRASMPRFFYNKNTKRCEKFNYGGCKGNGNNFNTKQECEAACGKKSCGKREVYKTCGSACPPTCSNRGKNQICTLQCVTGCFCQEGLVRNDRGECVNPKDCPQSPQGPQGPGGPPSLPPMQKCGRNEKYYKCIPRCHNTCDTYNNPKISCSYICEAGCFCKEGMVQNKKGNCVKPSQCPKKPTKTCGKNEEYKSCGSACPPTCSSSRSKKKICTKQCAPGCFCRRGLVRNDKGVCVEPKECPENPKGPKGPPQQCGRDEQYYDCRPTCKNTCENYQAVNPICPKICIRGCFCKEGLVQRSDGKCVYPTECNNQPATKLPPQKCKKDEQYYECVPKCHNTCDTYNDKTIACKFPCTPGCFCKKGMVKNSNGNCVKKSKCPKTPTSPPPSPNPICNQKKDSGPCLAAIERYFYNKKTKKCEQFIYGGCKGNSNNFLTREICEITCGKGTQQCPLNEEPSDCVIPCNDCQTKGKCAFLVCNKGCDCKKGFYRDDTGMCIPELQCPLIDTTPPPDVCDDDEQFYECIPSCSRTCKAYTRKPKIFCNQLCVRGCFCKEGLYQNDDGVCVPPEQCPNAPPPTTFPSESPQQCGPNEEYYNTCAPKCTGTCEAYNNPGIYHCPLCKPGCWCKEGMVKNSNGQCVFPNQCNTSPTNPPPETCDEDEQYYDCKPNCRNTCFSYNRTDIACPAVCESGCFCKEGLVEDEDGECISPNECDTDSSGECGEDEEYYDCSPSCGGTCSTYRLRPIINCRQCLPGCWCRKGYVKRRDGKCVLEADCPPDETTRDTCGSTEIYQQCGSACPPTCSNRGKNQICTQQCVSGCFCRKGLVRNDQGECVEPKDCPQSPQGPPGLPPSPNPICSQKKDSGPCFAAFERYFYNKKTKKCEQFIYGGCKGNSNNFLSREICEATCGKATPPNSCADDEQFYECIPRCGRTCKSYSRKPKIFCSQLCISGCFCKEGLIENDDGDCVLPEQCPNATPPTTLPTVPSSPICGPKEQYYGCIPNCRNTCATYNKTNIACPLYCTPGCFCKEGMVKNEDGVCVLKSQCGSPPSDESSEECKENEEYYEDCAPECTGTCEAFNNPGIYNCPLCRPGCWCKQGLVKNNDGQCVSPEKCSVSTVTPPETCYDDEQYYECKPNCRNTCSNYNRTDIACPYICEPGCFCKEGMVEDDDGECVFPNECDTDTCGPNEVYQECGSACPPTCSNRGQNQICTQQCVPGCFCRKGLVRNDQGECVEPKECPQSPQGPPETCGKDEEYNKCGSYCPPTCLNRHPFCIQACIPGCFCQKGLVRNDKGKCVKPNDCPTGPGGPSKQCKEDEVYYDECAPSCQGTCDTYNKKNVFCPRCLPGCWCKKGFVKNKEGKCIPTSKCPSKVPPTRSCPKNQQYYSCIPSCNRTCMTYNSPSSYCPKECMKGCFCKKGFVMNKDGECVRPEECPARCPFNQKHYECMPNCTNRCNPPDVCAAVCSSGCFCKEGLVMREDGKCVRKELCNTGGTKPPKCESPDEQYYECKPDCYNRCNPPDFCLAACFPGCFCREGLVLSDEGKCVRKDQCPQSGNNTTTRECEEPDQEYYDCFQRCPNSCATRNDFCPDLCESGCFCKKGLFLADDGSCVEKDECEGDVSIKESEEYIEEESSFEETTSDSSTTRSQRQTRHSKSMDKCDSWTIDDEGYTTEGERNERECSGLNEEIVPCAKPKSCNTCGIRGNCKLKRCEKGCDCKDGYYRDNSGICIPESQCPGTQSGSTETKETTASDSEENSLVGSSFSEWSFSSDSEGSSSMEASESWSSDSSSSKRSSYSEGDSSFESFASETGSFSATSDYDREASGRFSASESGSSSMTSDAEEDSENTSSSFQRSSSMQSSASDSGSGMMYSNFWDSEGVSSFESSASEAGSFSAASDYDIEASERFSASESGSSSMTSDSEEGSENTSSSFQRSSSMQSSASDSGSEMMSSNFRSSSSSSGSDEPWSFQQEEWSSYFFDGGSSEAGGSFWSEFEFEEEN</sequence>
<dbReference type="PROSITE" id="PS00280">
    <property type="entry name" value="BPTI_KUNITZ_1"/>
    <property type="match status" value="3"/>
</dbReference>
<evidence type="ECO:0000313" key="8">
    <source>
        <dbReference type="Proteomes" id="UP000887013"/>
    </source>
</evidence>
<dbReference type="FunFam" id="2.10.25.10:FF:000055">
    <property type="entry name" value="alpha-tectorin isoform X1"/>
    <property type="match status" value="3"/>
</dbReference>
<feature type="domain" description="BPTI/Kunitz inhibitor" evidence="6">
    <location>
        <begin position="1388"/>
        <end position="1438"/>
    </location>
</feature>
<dbReference type="PANTHER" id="PTHR23259">
    <property type="entry name" value="RIDDLE"/>
    <property type="match status" value="1"/>
</dbReference>
<gene>
    <name evidence="7" type="ORF">NPIL_616832</name>
</gene>
<dbReference type="InterPro" id="IPR002919">
    <property type="entry name" value="TIL_dom"/>
</dbReference>
<evidence type="ECO:0000256" key="3">
    <source>
        <dbReference type="ARBA" id="ARBA00022737"/>
    </source>
</evidence>
<dbReference type="GO" id="GO:0004867">
    <property type="term" value="F:serine-type endopeptidase inhibitor activity"/>
    <property type="evidence" value="ECO:0007669"/>
    <property type="project" value="InterPro"/>
</dbReference>
<dbReference type="Gene3D" id="2.10.25.10">
    <property type="entry name" value="Laminin"/>
    <property type="match status" value="30"/>
</dbReference>
<dbReference type="FunFam" id="4.10.410.10:FF:000021">
    <property type="entry name" value="Serine protease inhibitor, putative"/>
    <property type="match status" value="1"/>
</dbReference>
<dbReference type="Pfam" id="PF01826">
    <property type="entry name" value="TIL"/>
    <property type="match status" value="27"/>
</dbReference>
<keyword evidence="3" id="KW-0677">Repeat</keyword>
<dbReference type="OrthoDB" id="6436526at2759"/>
<feature type="domain" description="BPTI/Kunitz inhibitor" evidence="6">
    <location>
        <begin position="464"/>
        <end position="514"/>
    </location>
</feature>
<dbReference type="CDD" id="cd00109">
    <property type="entry name" value="Kunitz-type"/>
    <property type="match status" value="3"/>
</dbReference>
<dbReference type="PANTHER" id="PTHR23259:SF70">
    <property type="entry name" value="ACCESSORY GLAND PROTEIN ACP62F-RELATED"/>
    <property type="match status" value="1"/>
</dbReference>
<dbReference type="Proteomes" id="UP000887013">
    <property type="component" value="Unassembled WGS sequence"/>
</dbReference>
<dbReference type="PROSITE" id="PS51257">
    <property type="entry name" value="PROKAR_LIPOPROTEIN"/>
    <property type="match status" value="1"/>
</dbReference>
<dbReference type="InterPro" id="IPR020901">
    <property type="entry name" value="Prtase_inh_Kunz-CS"/>
</dbReference>
<dbReference type="InterPro" id="IPR036880">
    <property type="entry name" value="Kunitz_BPTI_sf"/>
</dbReference>
<evidence type="ECO:0000256" key="5">
    <source>
        <dbReference type="SAM" id="MobiDB-lite"/>
    </source>
</evidence>
<dbReference type="PRINTS" id="PR00759">
    <property type="entry name" value="BASICPTASE"/>
</dbReference>
<feature type="compositionally biased region" description="Low complexity" evidence="5">
    <location>
        <begin position="2354"/>
        <end position="2365"/>
    </location>
</feature>
<comment type="caution">
    <text evidence="7">The sequence shown here is derived from an EMBL/GenBank/DDBJ whole genome shotgun (WGS) entry which is preliminary data.</text>
</comment>
<organism evidence="7 8">
    <name type="scientific">Nephila pilipes</name>
    <name type="common">Giant wood spider</name>
    <name type="synonym">Nephila maculata</name>
    <dbReference type="NCBI Taxonomy" id="299642"/>
    <lineage>
        <taxon>Eukaryota</taxon>
        <taxon>Metazoa</taxon>
        <taxon>Ecdysozoa</taxon>
        <taxon>Arthropoda</taxon>
        <taxon>Chelicerata</taxon>
        <taxon>Arachnida</taxon>
        <taxon>Araneae</taxon>
        <taxon>Araneomorphae</taxon>
        <taxon>Entelegynae</taxon>
        <taxon>Araneoidea</taxon>
        <taxon>Nephilidae</taxon>
        <taxon>Nephila</taxon>
    </lineage>
</organism>
<proteinExistence type="inferred from homology"/>
<feature type="compositionally biased region" description="Low complexity" evidence="5">
    <location>
        <begin position="2286"/>
        <end position="2335"/>
    </location>
</feature>
<dbReference type="EMBL" id="BMAW01112533">
    <property type="protein sequence ID" value="GFT53007.1"/>
    <property type="molecule type" value="Genomic_DNA"/>
</dbReference>
<keyword evidence="8" id="KW-1185">Reference proteome</keyword>
<dbReference type="SUPFAM" id="SSF57362">
    <property type="entry name" value="BPTI-like"/>
    <property type="match status" value="4"/>
</dbReference>
<feature type="region of interest" description="Disordered" evidence="5">
    <location>
        <begin position="2260"/>
        <end position="2400"/>
    </location>
</feature>
<keyword evidence="4" id="KW-1015">Disulfide bond</keyword>
<evidence type="ECO:0000256" key="1">
    <source>
        <dbReference type="ARBA" id="ARBA00007611"/>
    </source>
</evidence>
<keyword evidence="2" id="KW-0646">Protease inhibitor</keyword>
<dbReference type="InterPro" id="IPR002223">
    <property type="entry name" value="Kunitz_BPTI"/>
</dbReference>
<feature type="compositionally biased region" description="Low complexity" evidence="5">
    <location>
        <begin position="2455"/>
        <end position="2492"/>
    </location>
</feature>
<feature type="region of interest" description="Disordered" evidence="5">
    <location>
        <begin position="2156"/>
        <end position="2182"/>
    </location>
</feature>
<feature type="domain" description="BPTI/Kunitz inhibitor" evidence="6">
    <location>
        <begin position="927"/>
        <end position="977"/>
    </location>
</feature>
<dbReference type="SMART" id="SM00131">
    <property type="entry name" value="KU"/>
    <property type="match status" value="4"/>
</dbReference>
<feature type="domain" description="BPTI/Kunitz inhibitor" evidence="6">
    <location>
        <begin position="526"/>
        <end position="576"/>
    </location>
</feature>
<feature type="region of interest" description="Disordered" evidence="5">
    <location>
        <begin position="2433"/>
        <end position="2497"/>
    </location>
</feature>
<evidence type="ECO:0000256" key="4">
    <source>
        <dbReference type="ARBA" id="ARBA00023157"/>
    </source>
</evidence>
<dbReference type="InterPro" id="IPR051368">
    <property type="entry name" value="SerProtInhib-TIL_Domain"/>
</dbReference>
<dbReference type="CDD" id="cd19941">
    <property type="entry name" value="TIL"/>
    <property type="match status" value="28"/>
</dbReference>